<evidence type="ECO:0000313" key="1">
    <source>
        <dbReference type="EMBL" id="MEB5475686.1"/>
    </source>
</evidence>
<keyword evidence="2" id="KW-1185">Reference proteome</keyword>
<comment type="caution">
    <text evidence="1">The sequence shown here is derived from an EMBL/GenBank/DDBJ whole genome shotgun (WGS) entry which is preliminary data.</text>
</comment>
<gene>
    <name evidence="1" type="ORF">I2F25_01220</name>
</gene>
<dbReference type="EMBL" id="VTDN01000001">
    <property type="protein sequence ID" value="MEB5475686.1"/>
    <property type="molecule type" value="Genomic_DNA"/>
</dbReference>
<evidence type="ECO:0008006" key="3">
    <source>
        <dbReference type="Google" id="ProtNLM"/>
    </source>
</evidence>
<sequence>MATIEKNLEIANLVCKFGENNLLDLYKEVIEPSFFKEKFRKAGKSTFYFDQVSLTNLGKDTLGEKDTIAITGRFIKKTILEREQYIDNFGNILRDKQNLPSAPSAIFTLILNNHRLLYAAETKYAPTIDNFRSTLIYFLRNEQMNYHKSLPKEEGVDFLKRFPIVELTITPLTNQQSLKDNIYLFDTLKKVSFILNDRNSEIDGEDMFRQMQETLDDANGQGKFEITNKKGLNKEVIADEARKATMQGNQTVVLDGVDINGNKLRIKNDDIKIRRSIQVIQNNIKATVSNMFLEFKNIILSKEIRVKETDVETQKLIDNIEKLNISSIQKEEYKE</sequence>
<protein>
    <recommendedName>
        <fullName evidence="3">DUF4747 family protein</fullName>
    </recommendedName>
</protein>
<proteinExistence type="predicted"/>
<reference evidence="1 2" key="1">
    <citation type="submission" date="2019-08" db="EMBL/GenBank/DDBJ databases">
        <title>Five species of Acinetobacter isolated from floral nectar and animal pollinators.</title>
        <authorList>
            <person name="Hendry T.A."/>
        </authorList>
    </citation>
    <scope>NUCLEOTIDE SEQUENCE [LARGE SCALE GENOMIC DNA]</scope>
    <source>
        <strain evidence="1 2">MD18.27</strain>
    </source>
</reference>
<evidence type="ECO:0000313" key="2">
    <source>
        <dbReference type="Proteomes" id="UP001339883"/>
    </source>
</evidence>
<accession>A0ABU6DQH6</accession>
<organism evidence="1 2">
    <name type="scientific">Acinetobacter pollinis</name>
    <dbReference type="NCBI Taxonomy" id="2605270"/>
    <lineage>
        <taxon>Bacteria</taxon>
        <taxon>Pseudomonadati</taxon>
        <taxon>Pseudomonadota</taxon>
        <taxon>Gammaproteobacteria</taxon>
        <taxon>Moraxellales</taxon>
        <taxon>Moraxellaceae</taxon>
        <taxon>Acinetobacter</taxon>
    </lineage>
</organism>
<name>A0ABU6DQH6_9GAMM</name>
<dbReference type="Proteomes" id="UP001339883">
    <property type="component" value="Unassembled WGS sequence"/>
</dbReference>
<dbReference type="RefSeq" id="WP_325774326.1">
    <property type="nucleotide sequence ID" value="NZ_VTDN01000001.1"/>
</dbReference>